<dbReference type="AlphaFoldDB" id="A0A2P2E3B1"/>
<sequence>MEPFTLSRNRFFKFTLKCIALTTISLKGVNCGPGLSTPKLRGISEEAYHNFRALQEVILDENPIKDFDLGLALDQYIYGHPYPLETEDVLLLLTSIPSSYLVALALDFSFTPLVKLPPKERMERLMSWKKSSLAMKRGLYFILRQFSFFLLSSSKEYQQYVGYAA</sequence>
<gene>
    <name evidence="1" type="ORF">LPTSP4_29290</name>
</gene>
<evidence type="ECO:0000313" key="1">
    <source>
        <dbReference type="EMBL" id="GBF51393.1"/>
    </source>
</evidence>
<proteinExistence type="predicted"/>
<evidence type="ECO:0000313" key="2">
    <source>
        <dbReference type="Proteomes" id="UP000245133"/>
    </source>
</evidence>
<dbReference type="EMBL" id="BFBB01000008">
    <property type="protein sequence ID" value="GBF51393.1"/>
    <property type="molecule type" value="Genomic_DNA"/>
</dbReference>
<organism evidence="1 2">
    <name type="scientific">Leptospira ryugenii</name>
    <dbReference type="NCBI Taxonomy" id="1917863"/>
    <lineage>
        <taxon>Bacteria</taxon>
        <taxon>Pseudomonadati</taxon>
        <taxon>Spirochaetota</taxon>
        <taxon>Spirochaetia</taxon>
        <taxon>Leptospirales</taxon>
        <taxon>Leptospiraceae</taxon>
        <taxon>Leptospira</taxon>
    </lineage>
</organism>
<keyword evidence="2" id="KW-1185">Reference proteome</keyword>
<dbReference type="Proteomes" id="UP000245133">
    <property type="component" value="Unassembled WGS sequence"/>
</dbReference>
<comment type="caution">
    <text evidence="1">The sequence shown here is derived from an EMBL/GenBank/DDBJ whole genome shotgun (WGS) entry which is preliminary data.</text>
</comment>
<reference evidence="1 2" key="1">
    <citation type="submission" date="2018-02" db="EMBL/GenBank/DDBJ databases">
        <title>Novel Leptospira species isolated from soil and water in Japan.</title>
        <authorList>
            <person name="Nakao R."/>
            <person name="Masuzawa T."/>
        </authorList>
    </citation>
    <scope>NUCLEOTIDE SEQUENCE [LARGE SCALE GENOMIC DNA]</scope>
    <source>
        <strain evidence="1 2">YH101</strain>
    </source>
</reference>
<name>A0A2P2E3B1_9LEPT</name>
<dbReference type="RefSeq" id="WP_167837022.1">
    <property type="nucleotide sequence ID" value="NZ_BFBB01000008.1"/>
</dbReference>
<protein>
    <submittedName>
        <fullName evidence="1">Uncharacterized protein</fullName>
    </submittedName>
</protein>
<accession>A0A2P2E3B1</accession>